<accession>A0A317F5J5</accession>
<dbReference type="InterPro" id="IPR000485">
    <property type="entry name" value="AsnC-type_HTH_dom"/>
</dbReference>
<dbReference type="Pfam" id="PF01037">
    <property type="entry name" value="AsnC_trans_reg"/>
    <property type="match status" value="1"/>
</dbReference>
<dbReference type="GO" id="GO:0043565">
    <property type="term" value="F:sequence-specific DNA binding"/>
    <property type="evidence" value="ECO:0007669"/>
    <property type="project" value="InterPro"/>
</dbReference>
<dbReference type="InterPro" id="IPR011008">
    <property type="entry name" value="Dimeric_a/b-barrel"/>
</dbReference>
<dbReference type="EMBL" id="QGNY01000001">
    <property type="protein sequence ID" value="PWS33317.1"/>
    <property type="molecule type" value="Genomic_DNA"/>
</dbReference>
<keyword evidence="2" id="KW-0238">DNA-binding</keyword>
<dbReference type="Pfam" id="PF13412">
    <property type="entry name" value="HTH_24"/>
    <property type="match status" value="1"/>
</dbReference>
<dbReference type="InterPro" id="IPR036388">
    <property type="entry name" value="WH-like_DNA-bd_sf"/>
</dbReference>
<dbReference type="InterPro" id="IPR019888">
    <property type="entry name" value="Tscrpt_reg_AsnC-like"/>
</dbReference>
<feature type="domain" description="HTH asnC-type" evidence="4">
    <location>
        <begin position="6"/>
        <end position="72"/>
    </location>
</feature>
<evidence type="ECO:0000256" key="3">
    <source>
        <dbReference type="ARBA" id="ARBA00023163"/>
    </source>
</evidence>
<keyword evidence="3" id="KW-0804">Transcription</keyword>
<dbReference type="Proteomes" id="UP000245391">
    <property type="component" value="Unassembled WGS sequence"/>
</dbReference>
<evidence type="ECO:0000313" key="6">
    <source>
        <dbReference type="Proteomes" id="UP000245391"/>
    </source>
</evidence>
<dbReference type="RefSeq" id="WP_109927904.1">
    <property type="nucleotide sequence ID" value="NZ_QGNY01000001.1"/>
</dbReference>
<dbReference type="AlphaFoldDB" id="A0A317F5J5"/>
<dbReference type="GO" id="GO:0005829">
    <property type="term" value="C:cytosol"/>
    <property type="evidence" value="ECO:0007669"/>
    <property type="project" value="TreeGrafter"/>
</dbReference>
<dbReference type="PRINTS" id="PR00033">
    <property type="entry name" value="HTHASNC"/>
</dbReference>
<keyword evidence="6" id="KW-1185">Reference proteome</keyword>
<sequence>MEDYCLDELDYAILKILQTDSRITYDDLGKKLHRSKTPIFERVKRLERLGYIDSYVTLINYTKLRECLMSYISVKLTDHSIEALQDFATNACALPEVMECAHLTGGTDFLLKVVTKNMEHYNEFLFRKLGKLPNIANLNSSIVIGQNKSSPVIPF</sequence>
<dbReference type="InterPro" id="IPR019887">
    <property type="entry name" value="Tscrpt_reg_AsnC/Lrp_C"/>
</dbReference>
<dbReference type="Gene3D" id="1.10.10.10">
    <property type="entry name" value="Winged helix-like DNA-binding domain superfamily/Winged helix DNA-binding domain"/>
    <property type="match status" value="1"/>
</dbReference>
<name>A0A317F5J5_9SPHI</name>
<dbReference type="SUPFAM" id="SSF54909">
    <property type="entry name" value="Dimeric alpha+beta barrel"/>
    <property type="match status" value="1"/>
</dbReference>
<evidence type="ECO:0000256" key="1">
    <source>
        <dbReference type="ARBA" id="ARBA00023015"/>
    </source>
</evidence>
<comment type="caution">
    <text evidence="5">The sequence shown here is derived from an EMBL/GenBank/DDBJ whole genome shotgun (WGS) entry which is preliminary data.</text>
</comment>
<dbReference type="PANTHER" id="PTHR30154">
    <property type="entry name" value="LEUCINE-RESPONSIVE REGULATORY PROTEIN"/>
    <property type="match status" value="1"/>
</dbReference>
<gene>
    <name evidence="5" type="ORF">DF947_01440</name>
</gene>
<dbReference type="SUPFAM" id="SSF46785">
    <property type="entry name" value="Winged helix' DNA-binding domain"/>
    <property type="match status" value="1"/>
</dbReference>
<dbReference type="PROSITE" id="PS50956">
    <property type="entry name" value="HTH_ASNC_2"/>
    <property type="match status" value="1"/>
</dbReference>
<keyword evidence="1" id="KW-0805">Transcription regulation</keyword>
<dbReference type="OrthoDB" id="9800326at2"/>
<evidence type="ECO:0000313" key="5">
    <source>
        <dbReference type="EMBL" id="PWS33317.1"/>
    </source>
</evidence>
<reference evidence="6" key="1">
    <citation type="submission" date="2018-05" db="EMBL/GenBank/DDBJ databases">
        <title>Pedobacter paludis sp. nov., isolated from wetland soil.</title>
        <authorList>
            <person name="Zhang Y."/>
        </authorList>
    </citation>
    <scope>NUCLEOTIDE SEQUENCE [LARGE SCALE GENOMIC DNA]</scope>
    <source>
        <strain evidence="6">R-8</strain>
    </source>
</reference>
<dbReference type="SMART" id="SM00344">
    <property type="entry name" value="HTH_ASNC"/>
    <property type="match status" value="1"/>
</dbReference>
<protein>
    <submittedName>
        <fullName evidence="5">AsnC family transcriptional regulator</fullName>
    </submittedName>
</protein>
<dbReference type="GO" id="GO:0043200">
    <property type="term" value="P:response to amino acid"/>
    <property type="evidence" value="ECO:0007669"/>
    <property type="project" value="TreeGrafter"/>
</dbReference>
<dbReference type="Gene3D" id="3.30.70.920">
    <property type="match status" value="1"/>
</dbReference>
<evidence type="ECO:0000259" key="4">
    <source>
        <dbReference type="PROSITE" id="PS50956"/>
    </source>
</evidence>
<proteinExistence type="predicted"/>
<dbReference type="InterPro" id="IPR036390">
    <property type="entry name" value="WH_DNA-bd_sf"/>
</dbReference>
<dbReference type="PANTHER" id="PTHR30154:SF34">
    <property type="entry name" value="TRANSCRIPTIONAL REGULATOR AZLB"/>
    <property type="match status" value="1"/>
</dbReference>
<evidence type="ECO:0000256" key="2">
    <source>
        <dbReference type="ARBA" id="ARBA00023125"/>
    </source>
</evidence>
<organism evidence="5 6">
    <name type="scientific">Pedobacter paludis</name>
    <dbReference type="NCBI Taxonomy" id="2203212"/>
    <lineage>
        <taxon>Bacteria</taxon>
        <taxon>Pseudomonadati</taxon>
        <taxon>Bacteroidota</taxon>
        <taxon>Sphingobacteriia</taxon>
        <taxon>Sphingobacteriales</taxon>
        <taxon>Sphingobacteriaceae</taxon>
        <taxon>Pedobacter</taxon>
    </lineage>
</organism>